<dbReference type="InterPro" id="IPR008969">
    <property type="entry name" value="CarboxyPept-like_regulatory"/>
</dbReference>
<evidence type="ECO:0000256" key="5">
    <source>
        <dbReference type="SAM" id="SignalP"/>
    </source>
</evidence>
<feature type="domain" description="TonB-dependent receptor plug" evidence="7">
    <location>
        <begin position="129"/>
        <end position="222"/>
    </location>
</feature>
<dbReference type="Gene3D" id="2.60.40.1120">
    <property type="entry name" value="Carboxypeptidase-like, regulatory domain"/>
    <property type="match status" value="1"/>
</dbReference>
<dbReference type="GO" id="GO:0009279">
    <property type="term" value="C:cell outer membrane"/>
    <property type="evidence" value="ECO:0007669"/>
    <property type="project" value="UniProtKB-SubCell"/>
</dbReference>
<dbReference type="Gene3D" id="2.40.170.20">
    <property type="entry name" value="TonB-dependent receptor, beta-barrel domain"/>
    <property type="match status" value="1"/>
</dbReference>
<dbReference type="SUPFAM" id="SSF56935">
    <property type="entry name" value="Porins"/>
    <property type="match status" value="1"/>
</dbReference>
<dbReference type="EMBL" id="CP070608">
    <property type="protein sequence ID" value="QSE98318.1"/>
    <property type="molecule type" value="Genomic_DNA"/>
</dbReference>
<keyword evidence="2 4" id="KW-0472">Membrane</keyword>
<evidence type="ECO:0000259" key="7">
    <source>
        <dbReference type="Pfam" id="PF07715"/>
    </source>
</evidence>
<dbReference type="KEGG" id="fuv:JR347_04360"/>
<comment type="similarity">
    <text evidence="4">Belongs to the TonB-dependent receptor family.</text>
</comment>
<evidence type="ECO:0000259" key="6">
    <source>
        <dbReference type="Pfam" id="PF00593"/>
    </source>
</evidence>
<evidence type="ECO:0000313" key="9">
    <source>
        <dbReference type="Proteomes" id="UP000662783"/>
    </source>
</evidence>
<evidence type="ECO:0000256" key="4">
    <source>
        <dbReference type="RuleBase" id="RU003357"/>
    </source>
</evidence>
<dbReference type="Gene3D" id="2.170.130.10">
    <property type="entry name" value="TonB-dependent receptor, plug domain"/>
    <property type="match status" value="1"/>
</dbReference>
<protein>
    <submittedName>
        <fullName evidence="8">TonB-dependent receptor</fullName>
    </submittedName>
</protein>
<comment type="subcellular location">
    <subcellularLocation>
        <location evidence="1 4">Cell outer membrane</location>
    </subcellularLocation>
</comment>
<feature type="chain" id="PRO_5037721857" evidence="5">
    <location>
        <begin position="20"/>
        <end position="982"/>
    </location>
</feature>
<evidence type="ECO:0000256" key="1">
    <source>
        <dbReference type="ARBA" id="ARBA00004442"/>
    </source>
</evidence>
<accession>A0A974WID1</accession>
<proteinExistence type="inferred from homology"/>
<feature type="domain" description="TonB-dependent receptor-like beta-barrel" evidence="6">
    <location>
        <begin position="461"/>
        <end position="941"/>
    </location>
</feature>
<dbReference type="InterPro" id="IPR037066">
    <property type="entry name" value="Plug_dom_sf"/>
</dbReference>
<dbReference type="Pfam" id="PF00593">
    <property type="entry name" value="TonB_dep_Rec_b-barrel"/>
    <property type="match status" value="1"/>
</dbReference>
<evidence type="ECO:0000313" key="8">
    <source>
        <dbReference type="EMBL" id="QSE98318.1"/>
    </source>
</evidence>
<name>A0A974WID1_9BACT</name>
<organism evidence="8 9">
    <name type="scientific">Fulvivirga lutea</name>
    <dbReference type="NCBI Taxonomy" id="2810512"/>
    <lineage>
        <taxon>Bacteria</taxon>
        <taxon>Pseudomonadati</taxon>
        <taxon>Bacteroidota</taxon>
        <taxon>Cytophagia</taxon>
        <taxon>Cytophagales</taxon>
        <taxon>Fulvivirgaceae</taxon>
        <taxon>Fulvivirga</taxon>
    </lineage>
</organism>
<dbReference type="SUPFAM" id="SSF49464">
    <property type="entry name" value="Carboxypeptidase regulatory domain-like"/>
    <property type="match status" value="1"/>
</dbReference>
<dbReference type="InterPro" id="IPR012910">
    <property type="entry name" value="Plug_dom"/>
</dbReference>
<keyword evidence="3" id="KW-0998">Cell outer membrane</keyword>
<dbReference type="PANTHER" id="PTHR40980:SF5">
    <property type="entry name" value="TONB-DEPENDENT RECEPTOR"/>
    <property type="match status" value="1"/>
</dbReference>
<evidence type="ECO:0000256" key="2">
    <source>
        <dbReference type="ARBA" id="ARBA00023136"/>
    </source>
</evidence>
<dbReference type="PANTHER" id="PTHR40980">
    <property type="entry name" value="PLUG DOMAIN-CONTAINING PROTEIN"/>
    <property type="match status" value="1"/>
</dbReference>
<gene>
    <name evidence="8" type="ORF">JR347_04360</name>
</gene>
<keyword evidence="5" id="KW-0732">Signal</keyword>
<dbReference type="RefSeq" id="WP_205722833.1">
    <property type="nucleotide sequence ID" value="NZ_CP070608.1"/>
</dbReference>
<dbReference type="Pfam" id="PF07715">
    <property type="entry name" value="Plug"/>
    <property type="match status" value="1"/>
</dbReference>
<keyword evidence="8" id="KW-0675">Receptor</keyword>
<feature type="signal peptide" evidence="5">
    <location>
        <begin position="1"/>
        <end position="19"/>
    </location>
</feature>
<dbReference type="InterPro" id="IPR000531">
    <property type="entry name" value="Beta-barrel_TonB"/>
</dbReference>
<keyword evidence="9" id="KW-1185">Reference proteome</keyword>
<dbReference type="Pfam" id="PF13715">
    <property type="entry name" value="CarbopepD_reg_2"/>
    <property type="match status" value="1"/>
</dbReference>
<dbReference type="InterPro" id="IPR036942">
    <property type="entry name" value="Beta-barrel_TonB_sf"/>
</dbReference>
<dbReference type="AlphaFoldDB" id="A0A974WID1"/>
<evidence type="ECO:0000256" key="3">
    <source>
        <dbReference type="ARBA" id="ARBA00023237"/>
    </source>
</evidence>
<reference evidence="8" key="1">
    <citation type="submission" date="2021-02" db="EMBL/GenBank/DDBJ databases">
        <title>Fulvivirga sp. S481 isolated from sea water.</title>
        <authorList>
            <person name="Bae S.S."/>
            <person name="Baek K."/>
        </authorList>
    </citation>
    <scope>NUCLEOTIDE SEQUENCE</scope>
    <source>
        <strain evidence="8">S481</strain>
    </source>
</reference>
<dbReference type="Proteomes" id="UP000662783">
    <property type="component" value="Chromosome"/>
</dbReference>
<keyword evidence="4" id="KW-0798">TonB box</keyword>
<sequence length="982" mass="109016">MKNLVLTILLSIASLAAIAQKGIIRGTVLEGSTGEPMFGVTVIIEGTSTGAVTDFDGKFEIKTAPGTYNVQASFISYAAVTITGVEVVDGEVTILDRIIMQEDVEQLAEVVITAEAIRNTEEALQTVKRKSANVLDGISAASFRKIGDGDAGAAAKRVTGVSVEGGKYIYVRGLGDRYTKTTQNGMDIPGLDPDRNSIQIDVYPTNLIDNMVILKTFTPELPADFTGGIVNIETKDFPEEKILDVSFGMEYNPSMHFNNNYITYDGGSTDWLGYDDGTRGLPTNVDLNSIPTPLNAQNDQEVANFLNQFSPTMGVRSETSFMNYSFGLTAANQFELKNGHNIGYLFTGNYKNNTTFYDDAFYGEYQNDLNDRTRLDFQRAFNQSGIQAENNVLLGGLAGLAYKTNLSKFRLTMMRLQNGESTSVSAEILDDQEASGKSGYTGISEILEYNERKISNIFLNGEHHLGNNKWTIDWRGSTTWSTQEDPDIRQTAFTRINDNLRFAAGAAGNPTRIWRELDEINVVGKVDVTRDLEMFGNDAKLKFGVSQIYKERDYRIVDFNVNFLNGEQLDWTGSGLEVWTNETVFPAGNVFLVSGFSNPNPNEYNANATNSGVYFSTEFSPLDKLKAIIGVRAENFTMRHTGRDQGAASYIRSRVASGATMEEAIGEVKADEGLGRVLDNDIVLDALDFFPSVNLIYGITEEQNLRLSYSKTIARPSFKELSFAQIFDPVSNRIFNGGLFAIGNWDGNLVETRIDNIDLRWELFMGRGQTYSISAFYKSFENPIELVRIPQQRTNVEYQPRNVGDGQLFGMEFEFRKALDFISPNWSVNGNVTIVESIVDMQESELINRRANAREGEVIDETRNMSGQAPWIINAGLAYNNFESGFDAGLFYNVKGETLIIVGGGLDPDVFSQPFHSLNFNMNKTFGAKQQWVVNFGVSNILNDKLEQFYKRAFSNLDNSPDATFQRLNPGMAISAGVKYSF</sequence>